<dbReference type="PANTHER" id="PTHR13713:SF95">
    <property type="entry name" value="CMP-N-ACETYLNEURAMINATE-BETA-GALACTOSAMIDE- ALPHA-2,3-SIALYLTRANSFERASE 4 ISOFORM 1"/>
    <property type="match status" value="1"/>
</dbReference>
<reference evidence="11 12" key="1">
    <citation type="submission" date="2021-06" db="EMBL/GenBank/DDBJ databases">
        <authorList>
            <person name="Palmer J.M."/>
        </authorList>
    </citation>
    <scope>NUCLEOTIDE SEQUENCE [LARGE SCALE GENOMIC DNA]</scope>
    <source>
        <strain evidence="11 12">CL_MEX2019</strain>
        <tissue evidence="11">Muscle</tissue>
    </source>
</reference>
<evidence type="ECO:0000256" key="1">
    <source>
        <dbReference type="ARBA" id="ARBA00004323"/>
    </source>
</evidence>
<gene>
    <name evidence="11" type="primary">ST3GAL4</name>
    <name evidence="11" type="ORF">CHARACLAT_030275</name>
</gene>
<dbReference type="InterPro" id="IPR051142">
    <property type="entry name" value="Glycosyltransferase_29"/>
</dbReference>
<dbReference type="Proteomes" id="UP001352852">
    <property type="component" value="Unassembled WGS sequence"/>
</dbReference>
<evidence type="ECO:0000256" key="3">
    <source>
        <dbReference type="ARBA" id="ARBA00022676"/>
    </source>
</evidence>
<keyword evidence="7" id="KW-1133">Transmembrane helix</keyword>
<evidence type="ECO:0000256" key="10">
    <source>
        <dbReference type="ARBA" id="ARBA00023180"/>
    </source>
</evidence>
<keyword evidence="10" id="KW-0325">Glycoprotein</keyword>
<dbReference type="InterPro" id="IPR038578">
    <property type="entry name" value="GT29-like_sf"/>
</dbReference>
<keyword evidence="4" id="KW-0808">Transferase</keyword>
<dbReference type="Gene3D" id="3.90.1480.20">
    <property type="entry name" value="Glycosyl transferase family 29"/>
    <property type="match status" value="1"/>
</dbReference>
<comment type="caution">
    <text evidence="11">The sequence shown here is derived from an EMBL/GenBank/DDBJ whole genome shotgun (WGS) entry which is preliminary data.</text>
</comment>
<comment type="similarity">
    <text evidence="2">Belongs to the glycosyltransferase 29 family.</text>
</comment>
<sequence length="84" mass="9302">LGNRSARLCRDRFSVGNFSGTVCFCRPQREKLLLLKVLAVTSNYHVPANIENLECKTCAVIGNGFVIKNSSLGSVINKYDIVIR</sequence>
<keyword evidence="9" id="KW-0472">Membrane</keyword>
<evidence type="ECO:0000256" key="6">
    <source>
        <dbReference type="ARBA" id="ARBA00022968"/>
    </source>
</evidence>
<evidence type="ECO:0000256" key="7">
    <source>
        <dbReference type="ARBA" id="ARBA00022989"/>
    </source>
</evidence>
<comment type="subcellular location">
    <subcellularLocation>
        <location evidence="1">Golgi apparatus membrane</location>
        <topology evidence="1">Single-pass type II membrane protein</topology>
    </subcellularLocation>
</comment>
<evidence type="ECO:0000256" key="2">
    <source>
        <dbReference type="ARBA" id="ARBA00006003"/>
    </source>
</evidence>
<evidence type="ECO:0000313" key="11">
    <source>
        <dbReference type="EMBL" id="MED6265911.1"/>
    </source>
</evidence>
<keyword evidence="5" id="KW-0812">Transmembrane</keyword>
<feature type="non-terminal residue" evidence="11">
    <location>
        <position position="1"/>
    </location>
</feature>
<evidence type="ECO:0000256" key="9">
    <source>
        <dbReference type="ARBA" id="ARBA00023136"/>
    </source>
</evidence>
<dbReference type="InterPro" id="IPR001675">
    <property type="entry name" value="Glyco_trans_29"/>
</dbReference>
<organism evidence="11 12">
    <name type="scientific">Characodon lateralis</name>
    <dbReference type="NCBI Taxonomy" id="208331"/>
    <lineage>
        <taxon>Eukaryota</taxon>
        <taxon>Metazoa</taxon>
        <taxon>Chordata</taxon>
        <taxon>Craniata</taxon>
        <taxon>Vertebrata</taxon>
        <taxon>Euteleostomi</taxon>
        <taxon>Actinopterygii</taxon>
        <taxon>Neopterygii</taxon>
        <taxon>Teleostei</taxon>
        <taxon>Neoteleostei</taxon>
        <taxon>Acanthomorphata</taxon>
        <taxon>Ovalentaria</taxon>
        <taxon>Atherinomorphae</taxon>
        <taxon>Cyprinodontiformes</taxon>
        <taxon>Goodeidae</taxon>
        <taxon>Characodon</taxon>
    </lineage>
</organism>
<keyword evidence="12" id="KW-1185">Reference proteome</keyword>
<evidence type="ECO:0000256" key="5">
    <source>
        <dbReference type="ARBA" id="ARBA00022692"/>
    </source>
</evidence>
<dbReference type="EMBL" id="JAHUTJ010004498">
    <property type="protein sequence ID" value="MED6265911.1"/>
    <property type="molecule type" value="Genomic_DNA"/>
</dbReference>
<keyword evidence="6" id="KW-0735">Signal-anchor</keyword>
<evidence type="ECO:0000313" key="12">
    <source>
        <dbReference type="Proteomes" id="UP001352852"/>
    </source>
</evidence>
<name>A0ABU7CSI5_9TELE</name>
<keyword evidence="3" id="KW-0328">Glycosyltransferase</keyword>
<proteinExistence type="inferred from homology"/>
<dbReference type="Pfam" id="PF00777">
    <property type="entry name" value="Glyco_transf_29"/>
    <property type="match status" value="1"/>
</dbReference>
<protein>
    <submittedName>
        <fullName evidence="11">CMP-N-acetylneuraminate-beta-galactosamide-alpha-2,3-sialyltransferase 4</fullName>
    </submittedName>
</protein>
<keyword evidence="8" id="KW-0333">Golgi apparatus</keyword>
<dbReference type="PANTHER" id="PTHR13713">
    <property type="entry name" value="SIALYLTRANSFERASE"/>
    <property type="match status" value="1"/>
</dbReference>
<accession>A0ABU7CSI5</accession>
<evidence type="ECO:0000256" key="4">
    <source>
        <dbReference type="ARBA" id="ARBA00022679"/>
    </source>
</evidence>
<evidence type="ECO:0000256" key="8">
    <source>
        <dbReference type="ARBA" id="ARBA00023034"/>
    </source>
</evidence>